<feature type="non-terminal residue" evidence="2">
    <location>
        <position position="109"/>
    </location>
</feature>
<evidence type="ECO:0000313" key="3">
    <source>
        <dbReference type="Proteomes" id="UP000230790"/>
    </source>
</evidence>
<dbReference type="EMBL" id="PGTN01001170">
    <property type="protein sequence ID" value="PJF45361.1"/>
    <property type="molecule type" value="Genomic_DNA"/>
</dbReference>
<dbReference type="Gene3D" id="2.60.120.260">
    <property type="entry name" value="Galactose-binding domain-like"/>
    <property type="match status" value="1"/>
</dbReference>
<sequence length="109" mass="12086">RGEIHSARLYITALGLYEAEINGQTVGDHVFAPGWTVYDERLRYQTFDVTALLKPGRNALGAVLGDGWFRGRLGFGGGRRNIYGERLALLAQLEVQYADGSVERIVTDE</sequence>
<dbReference type="Proteomes" id="UP000230790">
    <property type="component" value="Unassembled WGS sequence"/>
</dbReference>
<dbReference type="InterPro" id="IPR013737">
    <property type="entry name" value="Bac_rhamnosid_N"/>
</dbReference>
<evidence type="ECO:0000313" key="2">
    <source>
        <dbReference type="EMBL" id="PJF45361.1"/>
    </source>
</evidence>
<feature type="domain" description="Bacterial alpha-L-rhamnosidase N-terminal" evidence="1">
    <location>
        <begin position="3"/>
        <end position="109"/>
    </location>
</feature>
<accession>A0A2M8Q6C9</accession>
<gene>
    <name evidence="2" type="ORF">CUN48_19275</name>
</gene>
<evidence type="ECO:0000259" key="1">
    <source>
        <dbReference type="Pfam" id="PF08531"/>
    </source>
</evidence>
<name>A0A2M8Q6C9_9CHLR</name>
<reference evidence="2 3" key="1">
    <citation type="submission" date="2017-11" db="EMBL/GenBank/DDBJ databases">
        <title>Evolution of Phototrophy in the Chloroflexi Phylum Driven by Horizontal Gene Transfer.</title>
        <authorList>
            <person name="Ward L.M."/>
            <person name="Hemp J."/>
            <person name="Shih P.M."/>
            <person name="Mcglynn S.E."/>
            <person name="Fischer W."/>
        </authorList>
    </citation>
    <scope>NUCLEOTIDE SEQUENCE [LARGE SCALE GENOMIC DNA]</scope>
    <source>
        <strain evidence="2">JP3_7</strain>
    </source>
</reference>
<dbReference type="InterPro" id="IPR016007">
    <property type="entry name" value="Alpha_rhamnosid"/>
</dbReference>
<organism evidence="2 3">
    <name type="scientific">Candidatus Thermofonsia Clade 3 bacterium</name>
    <dbReference type="NCBI Taxonomy" id="2364212"/>
    <lineage>
        <taxon>Bacteria</taxon>
        <taxon>Bacillati</taxon>
        <taxon>Chloroflexota</taxon>
        <taxon>Candidatus Thermofontia</taxon>
        <taxon>Candidatus Thermofonsia Clade 3</taxon>
    </lineage>
</organism>
<proteinExistence type="predicted"/>
<dbReference type="AlphaFoldDB" id="A0A2M8Q6C9"/>
<protein>
    <submittedName>
        <fullName evidence="2">Alpha-L-rhamnosidase</fullName>
    </submittedName>
</protein>
<feature type="non-terminal residue" evidence="2">
    <location>
        <position position="1"/>
    </location>
</feature>
<dbReference type="Pfam" id="PF08531">
    <property type="entry name" value="Bac_rhamnosid_N"/>
    <property type="match status" value="1"/>
</dbReference>
<comment type="caution">
    <text evidence="2">The sequence shown here is derived from an EMBL/GenBank/DDBJ whole genome shotgun (WGS) entry which is preliminary data.</text>
</comment>
<dbReference type="PANTHER" id="PTHR33307">
    <property type="entry name" value="ALPHA-RHAMNOSIDASE (EUROFUNG)"/>
    <property type="match status" value="1"/>
</dbReference>
<dbReference type="PANTHER" id="PTHR33307:SF6">
    <property type="entry name" value="ALPHA-RHAMNOSIDASE (EUROFUNG)-RELATED"/>
    <property type="match status" value="1"/>
</dbReference>